<dbReference type="EMBL" id="JBBUTG010000001">
    <property type="protein sequence ID" value="MEK8029813.1"/>
    <property type="molecule type" value="Genomic_DNA"/>
</dbReference>
<protein>
    <submittedName>
        <fullName evidence="1">Uncharacterized protein</fullName>
    </submittedName>
</protein>
<keyword evidence="2" id="KW-1185">Reference proteome</keyword>
<reference evidence="1 2" key="1">
    <citation type="submission" date="2024-04" db="EMBL/GenBank/DDBJ databases">
        <title>Novel species of the genus Ideonella isolated from streams.</title>
        <authorList>
            <person name="Lu H."/>
        </authorList>
    </citation>
    <scope>NUCLEOTIDE SEQUENCE [LARGE SCALE GENOMIC DNA]</scope>
    <source>
        <strain evidence="1 2">DXS29W</strain>
    </source>
</reference>
<sequence length="97" mass="10970">MSLDDRVDMALSELVPPTASVRVEVISHDSTHDVLSFIELKEDLSPTGLQALLQDIRRCFSDLRQLQPEEPCLKSWSAYIEWRGTRVASTSALDRAR</sequence>
<accession>A0ABU9BIM1</accession>
<name>A0ABU9BIM1_9BURK</name>
<dbReference type="RefSeq" id="WP_341424146.1">
    <property type="nucleotide sequence ID" value="NZ_JBBUTG010000001.1"/>
</dbReference>
<evidence type="ECO:0000313" key="1">
    <source>
        <dbReference type="EMBL" id="MEK8029813.1"/>
    </source>
</evidence>
<organism evidence="1 2">
    <name type="scientific">Ideonella lacteola</name>
    <dbReference type="NCBI Taxonomy" id="2984193"/>
    <lineage>
        <taxon>Bacteria</taxon>
        <taxon>Pseudomonadati</taxon>
        <taxon>Pseudomonadota</taxon>
        <taxon>Betaproteobacteria</taxon>
        <taxon>Burkholderiales</taxon>
        <taxon>Sphaerotilaceae</taxon>
        <taxon>Ideonella</taxon>
    </lineage>
</organism>
<gene>
    <name evidence="1" type="ORF">AACH06_03175</name>
</gene>
<proteinExistence type="predicted"/>
<evidence type="ECO:0000313" key="2">
    <source>
        <dbReference type="Proteomes" id="UP001371218"/>
    </source>
</evidence>
<dbReference type="Proteomes" id="UP001371218">
    <property type="component" value="Unassembled WGS sequence"/>
</dbReference>
<comment type="caution">
    <text evidence="1">The sequence shown here is derived from an EMBL/GenBank/DDBJ whole genome shotgun (WGS) entry which is preliminary data.</text>
</comment>